<organism evidence="2 3">
    <name type="scientific">Paraburkholderia aromaticivorans</name>
    <dbReference type="NCBI Taxonomy" id="2026199"/>
    <lineage>
        <taxon>Bacteria</taxon>
        <taxon>Pseudomonadati</taxon>
        <taxon>Pseudomonadota</taxon>
        <taxon>Betaproteobacteria</taxon>
        <taxon>Burkholderiales</taxon>
        <taxon>Burkholderiaceae</taxon>
        <taxon>Paraburkholderia</taxon>
    </lineage>
</organism>
<dbReference type="KEGG" id="parb:CJU94_00200"/>
<dbReference type="AlphaFoldDB" id="A0A248VCE6"/>
<feature type="region of interest" description="Disordered" evidence="1">
    <location>
        <begin position="28"/>
        <end position="52"/>
    </location>
</feature>
<feature type="region of interest" description="Disordered" evidence="1">
    <location>
        <begin position="75"/>
        <end position="94"/>
    </location>
</feature>
<accession>A0A248VCE6</accession>
<evidence type="ECO:0000256" key="1">
    <source>
        <dbReference type="SAM" id="MobiDB-lite"/>
    </source>
</evidence>
<dbReference type="Proteomes" id="UP000215158">
    <property type="component" value="Chromosome 1"/>
</dbReference>
<reference evidence="2 3" key="1">
    <citation type="submission" date="2017-08" db="EMBL/GenBank/DDBJ databases">
        <title>Identification and genetic characteristics of simultaneous BTEX- and naphthalene-degrading Paraburkholderia sp. BN5 isolated from petroleum-contaminated soil.</title>
        <authorList>
            <person name="Lee Y."/>
            <person name="Jeon C.O."/>
        </authorList>
    </citation>
    <scope>NUCLEOTIDE SEQUENCE [LARGE SCALE GENOMIC DNA]</scope>
    <source>
        <strain evidence="2 3">BN5</strain>
    </source>
</reference>
<dbReference type="EMBL" id="CP022989">
    <property type="protein sequence ID" value="ASV96737.1"/>
    <property type="molecule type" value="Genomic_DNA"/>
</dbReference>
<name>A0A248VCE6_9BURK</name>
<protein>
    <submittedName>
        <fullName evidence="2">Uncharacterized protein</fullName>
    </submittedName>
</protein>
<evidence type="ECO:0000313" key="3">
    <source>
        <dbReference type="Proteomes" id="UP000215158"/>
    </source>
</evidence>
<dbReference type="RefSeq" id="WP_095417044.1">
    <property type="nucleotide sequence ID" value="NZ_CP022989.1"/>
</dbReference>
<sequence length="154" mass="17448">MSLLQSNNRSNTGRAEIAFREAFERLKRGKPERLPRGTPVSQNNVAKEAGCDPSALRKTRYPSLIKEIQQWIQEHEPPAARSPRQSIIAKRKQNRSLKEKIEELKSQRDHATSLLLEADAKIVDLTGEIARLQALRESSNVTPIWNGKTKKENG</sequence>
<dbReference type="OrthoDB" id="8778941at2"/>
<gene>
    <name evidence="2" type="ORF">CJU94_00200</name>
</gene>
<proteinExistence type="predicted"/>
<keyword evidence="3" id="KW-1185">Reference proteome</keyword>
<evidence type="ECO:0000313" key="2">
    <source>
        <dbReference type="EMBL" id="ASV96737.1"/>
    </source>
</evidence>